<dbReference type="EMBL" id="JADCTT010000008">
    <property type="protein sequence ID" value="KAF9749065.1"/>
    <property type="molecule type" value="Genomic_DNA"/>
</dbReference>
<accession>A0A0B7JR95</accession>
<dbReference type="PANTHER" id="PTHR36978">
    <property type="entry name" value="P-LOOP CONTAINING NUCLEOTIDE TRIPHOSPHATE HYDROLASE"/>
    <property type="match status" value="1"/>
</dbReference>
<dbReference type="InterPro" id="IPR040632">
    <property type="entry name" value="Sulfotransfer_4"/>
</dbReference>
<dbReference type="AlphaFoldDB" id="A0A0B7JR95"/>
<dbReference type="Proteomes" id="UP000616885">
    <property type="component" value="Unassembled WGS sequence"/>
</dbReference>
<sequence>MNPPEKASDDGLAVIHVSLFRMATKSMAHAYRILGYKTHHGDEDILGNPWESIEQAAEATWPSIPGARPRPRFTRNDWDEVWGSKYDIVTDMACPFVDQLIEAYPNAKVVIVQRDFDSWWISYKVVVLDKLFTVGQTVMLFLVSHVLRSRSAHALTKVSYGLFDARNMSEIEANARHGYDQYFKKIRDMVPPERRLEYSIGDGWEPLCAFLGKDIPDVPFPRLNDRADRKKRHKEGEHMVYLRAAKKLAPWVVGLAAIVLPLSYMYTTAKE</sequence>
<keyword evidence="1" id="KW-1133">Transmembrane helix</keyword>
<dbReference type="EMBL" id="CDPU01000007">
    <property type="protein sequence ID" value="CEO47519.1"/>
    <property type="molecule type" value="Genomic_DNA"/>
</dbReference>
<evidence type="ECO:0008006" key="4">
    <source>
        <dbReference type="Google" id="ProtNLM"/>
    </source>
</evidence>
<dbReference type="InterPro" id="IPR027417">
    <property type="entry name" value="P-loop_NTPase"/>
</dbReference>
<reference evidence="2" key="1">
    <citation type="submission" date="2015-01" db="EMBL/GenBank/DDBJ databases">
        <authorList>
            <person name="Durling Mikael"/>
        </authorList>
    </citation>
    <scope>NUCLEOTIDE SEQUENCE</scope>
</reference>
<name>A0A0B7JR95_BIOOC</name>
<keyword evidence="1" id="KW-0812">Transmembrane</keyword>
<evidence type="ECO:0000256" key="1">
    <source>
        <dbReference type="SAM" id="Phobius"/>
    </source>
</evidence>
<proteinExistence type="predicted"/>
<dbReference type="Pfam" id="PF17784">
    <property type="entry name" value="Sulfotransfer_4"/>
    <property type="match status" value="1"/>
</dbReference>
<gene>
    <name evidence="2" type="ORF">BN869_000003574_1</name>
    <name evidence="3" type="ORF">IM811_016860</name>
</gene>
<dbReference type="PANTHER" id="PTHR36978:SF4">
    <property type="entry name" value="P-LOOP CONTAINING NUCLEOSIDE TRIPHOSPHATE HYDROLASE PROTEIN"/>
    <property type="match status" value="1"/>
</dbReference>
<organism evidence="2">
    <name type="scientific">Bionectria ochroleuca</name>
    <name type="common">Gliocladium roseum</name>
    <dbReference type="NCBI Taxonomy" id="29856"/>
    <lineage>
        <taxon>Eukaryota</taxon>
        <taxon>Fungi</taxon>
        <taxon>Dikarya</taxon>
        <taxon>Ascomycota</taxon>
        <taxon>Pezizomycotina</taxon>
        <taxon>Sordariomycetes</taxon>
        <taxon>Hypocreomycetidae</taxon>
        <taxon>Hypocreales</taxon>
        <taxon>Bionectriaceae</taxon>
        <taxon>Clonostachys</taxon>
    </lineage>
</organism>
<dbReference type="SUPFAM" id="SSF52540">
    <property type="entry name" value="P-loop containing nucleoside triphosphate hydrolases"/>
    <property type="match status" value="1"/>
</dbReference>
<evidence type="ECO:0000313" key="3">
    <source>
        <dbReference type="EMBL" id="KAF9749065.1"/>
    </source>
</evidence>
<protein>
    <recommendedName>
        <fullName evidence="4">Efflux pump antibiotic resistance protein</fullName>
    </recommendedName>
</protein>
<reference evidence="3" key="2">
    <citation type="submission" date="2020-10" db="EMBL/GenBank/DDBJ databases">
        <title>High-Quality Genome Resource of Clonostachys rosea strain S41 by Oxford Nanopore Long-Read Sequencing.</title>
        <authorList>
            <person name="Wang H."/>
        </authorList>
    </citation>
    <scope>NUCLEOTIDE SEQUENCE</scope>
    <source>
        <strain evidence="3">S41</strain>
    </source>
</reference>
<dbReference type="Gene3D" id="3.40.50.300">
    <property type="entry name" value="P-loop containing nucleotide triphosphate hydrolases"/>
    <property type="match status" value="1"/>
</dbReference>
<feature type="transmembrane region" description="Helical" evidence="1">
    <location>
        <begin position="248"/>
        <end position="266"/>
    </location>
</feature>
<evidence type="ECO:0000313" key="2">
    <source>
        <dbReference type="EMBL" id="CEO47519.1"/>
    </source>
</evidence>
<keyword evidence="1" id="KW-0472">Membrane</keyword>